<name>A0A7I8KNC6_SPIIN</name>
<dbReference type="EMBL" id="LR746270">
    <property type="protein sequence ID" value="CAA7399313.1"/>
    <property type="molecule type" value="Genomic_DNA"/>
</dbReference>
<dbReference type="GO" id="GO:0031624">
    <property type="term" value="F:ubiquitin conjugating enzyme binding"/>
    <property type="evidence" value="ECO:0007669"/>
    <property type="project" value="TreeGrafter"/>
</dbReference>
<dbReference type="GO" id="GO:0008270">
    <property type="term" value="F:zinc ion binding"/>
    <property type="evidence" value="ECO:0007669"/>
    <property type="project" value="UniProtKB-KW"/>
</dbReference>
<dbReference type="InterPro" id="IPR013083">
    <property type="entry name" value="Znf_RING/FYVE/PHD"/>
</dbReference>
<evidence type="ECO:0000256" key="1">
    <source>
        <dbReference type="PROSITE-ProRule" id="PRU00175"/>
    </source>
</evidence>
<dbReference type="SMART" id="SM00184">
    <property type="entry name" value="RING"/>
    <property type="match status" value="1"/>
</dbReference>
<dbReference type="GO" id="GO:0046621">
    <property type="term" value="P:negative regulation of organ growth"/>
    <property type="evidence" value="ECO:0007669"/>
    <property type="project" value="InterPro"/>
</dbReference>
<dbReference type="PROSITE" id="PS50089">
    <property type="entry name" value="ZF_RING_2"/>
    <property type="match status" value="1"/>
</dbReference>
<dbReference type="SUPFAM" id="SSF57850">
    <property type="entry name" value="RING/U-box"/>
    <property type="match status" value="1"/>
</dbReference>
<accession>A0A7I8KNC6</accession>
<feature type="region of interest" description="Disordered" evidence="2">
    <location>
        <begin position="120"/>
        <end position="147"/>
    </location>
</feature>
<organism evidence="4 5">
    <name type="scientific">Spirodela intermedia</name>
    <name type="common">Intermediate duckweed</name>
    <dbReference type="NCBI Taxonomy" id="51605"/>
    <lineage>
        <taxon>Eukaryota</taxon>
        <taxon>Viridiplantae</taxon>
        <taxon>Streptophyta</taxon>
        <taxon>Embryophyta</taxon>
        <taxon>Tracheophyta</taxon>
        <taxon>Spermatophyta</taxon>
        <taxon>Magnoliopsida</taxon>
        <taxon>Liliopsida</taxon>
        <taxon>Araceae</taxon>
        <taxon>Lemnoideae</taxon>
        <taxon>Spirodela</taxon>
    </lineage>
</organism>
<protein>
    <recommendedName>
        <fullName evidence="3">RING-type domain-containing protein</fullName>
    </recommendedName>
</protein>
<keyword evidence="1" id="KW-0862">Zinc</keyword>
<dbReference type="PANTHER" id="PTHR46400">
    <property type="entry name" value="RING/U-BOX SUPERFAMILY PROTEIN"/>
    <property type="match status" value="1"/>
</dbReference>
<dbReference type="Pfam" id="PF13639">
    <property type="entry name" value="zf-RING_2"/>
    <property type="match status" value="1"/>
</dbReference>
<dbReference type="InterPro" id="IPR033276">
    <property type="entry name" value="BB"/>
</dbReference>
<dbReference type="FunFam" id="3.30.40.10:FF:000226">
    <property type="entry name" value="E3 ubiquitin ligase BIG BROTHER"/>
    <property type="match status" value="1"/>
</dbReference>
<keyword evidence="1" id="KW-0863">Zinc-finger</keyword>
<dbReference type="Gene3D" id="3.30.40.10">
    <property type="entry name" value="Zinc/RING finger domain, C3HC4 (zinc finger)"/>
    <property type="match status" value="1"/>
</dbReference>
<evidence type="ECO:0000256" key="2">
    <source>
        <dbReference type="SAM" id="MobiDB-lite"/>
    </source>
</evidence>
<proteinExistence type="predicted"/>
<dbReference type="InterPro" id="IPR001841">
    <property type="entry name" value="Znf_RING"/>
</dbReference>
<dbReference type="PANTHER" id="PTHR46400:SF5">
    <property type="entry name" value="RING-TYPE DOMAIN-CONTAINING PROTEIN"/>
    <property type="match status" value="1"/>
</dbReference>
<dbReference type="GO" id="GO:0016567">
    <property type="term" value="P:protein ubiquitination"/>
    <property type="evidence" value="ECO:0007669"/>
    <property type="project" value="InterPro"/>
</dbReference>
<evidence type="ECO:0000259" key="3">
    <source>
        <dbReference type="PROSITE" id="PS50089"/>
    </source>
</evidence>
<gene>
    <name evidence="4" type="ORF">SI8410_07009983</name>
</gene>
<dbReference type="Proteomes" id="UP000663760">
    <property type="component" value="Chromosome 7"/>
</dbReference>
<dbReference type="OrthoDB" id="9984778at2759"/>
<feature type="compositionally biased region" description="Basic and acidic residues" evidence="2">
    <location>
        <begin position="123"/>
        <end position="137"/>
    </location>
</feature>
<evidence type="ECO:0000313" key="5">
    <source>
        <dbReference type="Proteomes" id="UP000663760"/>
    </source>
</evidence>
<sequence length="235" mass="26654">MNYWQMEVHYINSGFPYVLAENFLDLFEGLAYIGGDASLSRFLHYQPSSYCSSMHIYSYKYGSSCPRSDFCYEMGDAYEINGNALRFNESIQVWDGSAVLSDEETLAVAPYGGRVGAEPAAHASDEERIQSHNHTGDPQEFPDIGVATGTKSRGLPEELILSLPTSKCKRWFFSRKKSRGERCVICQMGYKRGERQMILPCRHRYHVGCISRWLGINRACPICLAEVFAEKRQCP</sequence>
<dbReference type="AlphaFoldDB" id="A0A7I8KNC6"/>
<feature type="domain" description="RING-type" evidence="3">
    <location>
        <begin position="183"/>
        <end position="223"/>
    </location>
</feature>
<dbReference type="GO" id="GO:0004842">
    <property type="term" value="F:ubiquitin-protein transferase activity"/>
    <property type="evidence" value="ECO:0007669"/>
    <property type="project" value="InterPro"/>
</dbReference>
<keyword evidence="1" id="KW-0479">Metal-binding</keyword>
<evidence type="ECO:0000313" key="4">
    <source>
        <dbReference type="EMBL" id="CAA7399313.1"/>
    </source>
</evidence>
<keyword evidence="5" id="KW-1185">Reference proteome</keyword>
<reference evidence="4" key="1">
    <citation type="submission" date="2020-02" db="EMBL/GenBank/DDBJ databases">
        <authorList>
            <person name="Scholz U."/>
            <person name="Mascher M."/>
            <person name="Fiebig A."/>
        </authorList>
    </citation>
    <scope>NUCLEOTIDE SEQUENCE</scope>
</reference>